<dbReference type="InterPro" id="IPR036640">
    <property type="entry name" value="ABC1_TM_sf"/>
</dbReference>
<dbReference type="SUPFAM" id="SSF52540">
    <property type="entry name" value="P-loop containing nucleoside triphosphate hydrolases"/>
    <property type="match status" value="2"/>
</dbReference>
<dbReference type="Pfam" id="PF00005">
    <property type="entry name" value="ABC_tran"/>
    <property type="match status" value="3"/>
</dbReference>
<feature type="transmembrane region" description="Helical" evidence="11">
    <location>
        <begin position="989"/>
        <end position="1010"/>
    </location>
</feature>
<dbReference type="GeneID" id="17323316"/>
<dbReference type="CDD" id="cd03250">
    <property type="entry name" value="ABCC_MRP_domain1"/>
    <property type="match status" value="1"/>
</dbReference>
<evidence type="ECO:0000313" key="15">
    <source>
        <dbReference type="Proteomes" id="UP000012073"/>
    </source>
</evidence>
<feature type="transmembrane region" description="Helical" evidence="11">
    <location>
        <begin position="762"/>
        <end position="786"/>
    </location>
</feature>
<dbReference type="GO" id="GO:0016887">
    <property type="term" value="F:ATP hydrolysis activity"/>
    <property type="evidence" value="ECO:0007669"/>
    <property type="project" value="InterPro"/>
</dbReference>
<keyword evidence="3" id="KW-0813">Transport</keyword>
<evidence type="ECO:0000313" key="14">
    <source>
        <dbReference type="EMBL" id="CDF35784.1"/>
    </source>
</evidence>
<dbReference type="PROSITE" id="PS50929">
    <property type="entry name" value="ABC_TM1F"/>
    <property type="match status" value="2"/>
</dbReference>
<proteinExistence type="predicted"/>
<dbReference type="InterPro" id="IPR027417">
    <property type="entry name" value="P-loop_NTPase"/>
</dbReference>
<gene>
    <name evidence="14" type="ORF">CHC_T00004252001</name>
</gene>
<dbReference type="PhylomeDB" id="R7QCI4"/>
<dbReference type="GO" id="GO:0140359">
    <property type="term" value="F:ABC-type transporter activity"/>
    <property type="evidence" value="ECO:0007669"/>
    <property type="project" value="InterPro"/>
</dbReference>
<feature type="transmembrane region" description="Helical" evidence="11">
    <location>
        <begin position="323"/>
        <end position="347"/>
    </location>
</feature>
<reference evidence="15" key="1">
    <citation type="journal article" date="2013" name="Proc. Natl. Acad. Sci. U.S.A.">
        <title>Genome structure and metabolic features in the red seaweed Chondrus crispus shed light on evolution of the Archaeplastida.</title>
        <authorList>
            <person name="Collen J."/>
            <person name="Porcel B."/>
            <person name="Carre W."/>
            <person name="Ball S.G."/>
            <person name="Chaparro C."/>
            <person name="Tonon T."/>
            <person name="Barbeyron T."/>
            <person name="Michel G."/>
            <person name="Noel B."/>
            <person name="Valentin K."/>
            <person name="Elias M."/>
            <person name="Artiguenave F."/>
            <person name="Arun A."/>
            <person name="Aury J.M."/>
            <person name="Barbosa-Neto J.F."/>
            <person name="Bothwell J.H."/>
            <person name="Bouget F.Y."/>
            <person name="Brillet L."/>
            <person name="Cabello-Hurtado F."/>
            <person name="Capella-Gutierrez S."/>
            <person name="Charrier B."/>
            <person name="Cladiere L."/>
            <person name="Cock J.M."/>
            <person name="Coelho S.M."/>
            <person name="Colleoni C."/>
            <person name="Czjzek M."/>
            <person name="Da Silva C."/>
            <person name="Delage L."/>
            <person name="Denoeud F."/>
            <person name="Deschamps P."/>
            <person name="Dittami S.M."/>
            <person name="Gabaldon T."/>
            <person name="Gachon C.M."/>
            <person name="Groisillier A."/>
            <person name="Herve C."/>
            <person name="Jabbari K."/>
            <person name="Katinka M."/>
            <person name="Kloareg B."/>
            <person name="Kowalczyk N."/>
            <person name="Labadie K."/>
            <person name="Leblanc C."/>
            <person name="Lopez P.J."/>
            <person name="McLachlan D.H."/>
            <person name="Meslet-Cladiere L."/>
            <person name="Moustafa A."/>
            <person name="Nehr Z."/>
            <person name="Nyvall Collen P."/>
            <person name="Panaud O."/>
            <person name="Partensky F."/>
            <person name="Poulain J."/>
            <person name="Rensing S.A."/>
            <person name="Rousvoal S."/>
            <person name="Samson G."/>
            <person name="Symeonidi A."/>
            <person name="Weissenbach J."/>
            <person name="Zambounis A."/>
            <person name="Wincker P."/>
            <person name="Boyen C."/>
        </authorList>
    </citation>
    <scope>NUCLEOTIDE SEQUENCE [LARGE SCALE GENOMIC DNA]</scope>
    <source>
        <strain evidence="15">cv. Stackhouse</strain>
    </source>
</reference>
<feature type="transmembrane region" description="Helical" evidence="11">
    <location>
        <begin position="139"/>
        <end position="160"/>
    </location>
</feature>
<dbReference type="InterPro" id="IPR011527">
    <property type="entry name" value="ABC1_TM_dom"/>
</dbReference>
<dbReference type="GO" id="GO:0005774">
    <property type="term" value="C:vacuolar membrane"/>
    <property type="evidence" value="ECO:0007669"/>
    <property type="project" value="UniProtKB-SubCell"/>
</dbReference>
<feature type="region of interest" description="Disordered" evidence="10">
    <location>
        <begin position="1423"/>
        <end position="1458"/>
    </location>
</feature>
<dbReference type="FunFam" id="3.40.50.300:FF:000997">
    <property type="entry name" value="Multidrug resistance-associated protein 1"/>
    <property type="match status" value="1"/>
</dbReference>
<feature type="domain" description="ABC transporter" evidence="12">
    <location>
        <begin position="421"/>
        <end position="650"/>
    </location>
</feature>
<evidence type="ECO:0000256" key="7">
    <source>
        <dbReference type="ARBA" id="ARBA00022840"/>
    </source>
</evidence>
<feature type="domain" description="ABC transporter" evidence="12">
    <location>
        <begin position="1084"/>
        <end position="1284"/>
    </location>
</feature>
<dbReference type="RefSeq" id="XP_005715603.1">
    <property type="nucleotide sequence ID" value="XM_005715546.1"/>
</dbReference>
<dbReference type="OMA" id="KTWIMAF"/>
<name>R7QCI4_CHOCR</name>
<evidence type="ECO:0000256" key="9">
    <source>
        <dbReference type="ARBA" id="ARBA00023136"/>
    </source>
</evidence>
<dbReference type="FunFam" id="3.40.50.300:FF:004162">
    <property type="entry name" value="ATP binding cassette subfamily C member 5"/>
    <property type="match status" value="1"/>
</dbReference>
<evidence type="ECO:0000256" key="5">
    <source>
        <dbReference type="ARBA" id="ARBA00022737"/>
    </source>
</evidence>
<dbReference type="InterPro" id="IPR003593">
    <property type="entry name" value="AAA+_ATPase"/>
</dbReference>
<keyword evidence="15" id="KW-1185">Reference proteome</keyword>
<dbReference type="InterPro" id="IPR017871">
    <property type="entry name" value="ABC_transporter-like_CS"/>
</dbReference>
<keyword evidence="9 11" id="KW-0472">Membrane</keyword>
<keyword evidence="7" id="KW-0067">ATP-binding</keyword>
<dbReference type="FunFam" id="1.20.1560.10:FF:000010">
    <property type="entry name" value="Multidrug resistance-associated ABC transporter"/>
    <property type="match status" value="1"/>
</dbReference>
<dbReference type="Gene3D" id="1.20.1560.10">
    <property type="entry name" value="ABC transporter type 1, transmembrane domain"/>
    <property type="match status" value="2"/>
</dbReference>
<accession>R7QCI4</accession>
<feature type="compositionally biased region" description="Basic and acidic residues" evidence="10">
    <location>
        <begin position="678"/>
        <end position="688"/>
    </location>
</feature>
<dbReference type="InterPro" id="IPR044746">
    <property type="entry name" value="ABCC_6TM_D1"/>
</dbReference>
<keyword evidence="6" id="KW-0547">Nucleotide-binding</keyword>
<feature type="transmembrane region" description="Helical" evidence="11">
    <location>
        <begin position="97"/>
        <end position="118"/>
    </location>
</feature>
<dbReference type="CDD" id="cd18603">
    <property type="entry name" value="ABC_6TM_MRP1_2_3_6_D2_like"/>
    <property type="match status" value="1"/>
</dbReference>
<dbReference type="GO" id="GO:0005524">
    <property type="term" value="F:ATP binding"/>
    <property type="evidence" value="ECO:0007669"/>
    <property type="project" value="UniProtKB-KW"/>
</dbReference>
<evidence type="ECO:0000256" key="10">
    <source>
        <dbReference type="SAM" id="MobiDB-lite"/>
    </source>
</evidence>
<dbReference type="InterPro" id="IPR050173">
    <property type="entry name" value="ABC_transporter_C-like"/>
</dbReference>
<feature type="region of interest" description="Disordered" evidence="10">
    <location>
        <begin position="666"/>
        <end position="718"/>
    </location>
</feature>
<keyword evidence="8 11" id="KW-1133">Transmembrane helix</keyword>
<feature type="domain" description="ABC transmembrane type-1" evidence="13">
    <location>
        <begin position="766"/>
        <end position="1047"/>
    </location>
</feature>
<sequence length="1458" mass="159209">MNERADPLRPAPPNPANASALTLLSFSWMRPTVAAGRVRPLEDPDIIPLADKFRCERTGQGTFQPLWRRQVGPTGAGIPGTTPSLFLALFQSFGTRLMFSALLKVGNDICLFVSPLMLRLIIKHLQDRDAGDARPMDGLLLALALFATYTFQSMIFNQYFNTVSTIQVQLRGALIGAVFQKSLRLSPESRALYTSGQIQNLMATDSRTVSDFVLYLNMLWSATEQIIVAMLLLVNLMGWIPTVAGVLFILASMPLQATLVATIKALREKASARTDNRVKVVSEAIKGIKVVKLYAWELSFVKKILATRARELHFMRSMAIVQAWSSTLVFSLPTMLTVTVFVTYVLTGRVLDAAVVFPAIALFNVIRPPLLFLPSIIISAARAGASLSRLTSFLSAEELVPMYDGPHALDQHVLDAENVDLAAENASFTWDPSTSLSASTLTSISFRVPQGALVAIVGPTGSGKSTLLAGLLGELPIVSGRAGIRQNRTVSYCDQVPFIQNATLRDNILFGKPYHEEYYRETVRVCCLLSDFRILPAGDNTEIGGRGINLSGGQRARVSLARAVYAQADICLLDDPLCAVDAHVGKSIFNDCIVANLHGKTRLLTTNQIHFAASPHVDMIIVVKNGTVAESGTRAALLADHTSEFSQLVEAAGEMGAGEVPEDHVEARHPSAPVPGGDDDHHHHHDYDDVVVGGEGTGTETGASTQAKGKDASSSLLASDDKTENYGTIESGKLIKKETKSKGRVQFRHYLTYFRAMGVIQWVLPIFVFALGAQMTSLAVNVWLSIWSDSSTGVNAGAETNTLLNLVVFCSLGFFSVVVSSGSAFSLAFGVIRASVLLHEKLLLSVFGAPSSFFNATPEGRLVNRFNSDMDKVDSTLGSTLQSLLRLLLNLSFTIGLILWATPAFVFVVIPVGAVCLYVQEFYRKSSVDLRRLEAVARSPLYSHFGETLDGVVTIRAYRDVPRATFVNDTYTDVLNKTSYASSCANRWIAVRLEALGTILIFGASLLAIFAPPGQLSASMSGLVLSYVMQILGAMNWSVRQFTEAESQLSAIERVAEYSEPPFLQEEAGGVQRRRSRWPKKGCILFENVTMRYRKDLPPALKSVSFSIFPGEHVGIVGRTGAGKSSAIQCLFRLYELEKGRIVIDDVDISKLKLFDLRSSLGIIPQEPFCFSGTIRSNLDIEGGSNLSVGQRQLLCLGRALLRDSQVLVLDEATSSVSNATDQRIQKTLRDEMGHCTVLTVAHRLHTVMQSDRIIVMDEGKIGEMGKPSDLLSRPSMLSALVDETGPNTAAHLRNLASLPRDAHHLNGGECMYFKDRNGHNGGGIGRMANENENPSCFAKSQVSMRSRVRHAFLDLRSALQEAKLIATGEMHEPEINPAEWREQLSLMVSKLSVLSAELNKDGSITGNVDEYFHGRPTDMLQAEQSPAMSTHSTRPSRNSDEDLPRIDLMARKRSTDK</sequence>
<dbReference type="PANTHER" id="PTHR24223:SF443">
    <property type="entry name" value="MULTIDRUG-RESISTANCE LIKE PROTEIN 1, ISOFORM I"/>
    <property type="match status" value="1"/>
</dbReference>
<comment type="subcellular location">
    <subcellularLocation>
        <location evidence="1">Vacuole membrane</location>
        <topology evidence="1">Multi-pass membrane protein</topology>
    </subcellularLocation>
</comment>
<evidence type="ECO:0000256" key="1">
    <source>
        <dbReference type="ARBA" id="ARBA00004128"/>
    </source>
</evidence>
<evidence type="ECO:0000256" key="8">
    <source>
        <dbReference type="ARBA" id="ARBA00022989"/>
    </source>
</evidence>
<dbReference type="PROSITE" id="PS50893">
    <property type="entry name" value="ABC_TRANSPORTER_2"/>
    <property type="match status" value="2"/>
</dbReference>
<dbReference type="PANTHER" id="PTHR24223">
    <property type="entry name" value="ATP-BINDING CASSETTE SUB-FAMILY C"/>
    <property type="match status" value="1"/>
</dbReference>
<evidence type="ECO:0000256" key="6">
    <source>
        <dbReference type="ARBA" id="ARBA00022741"/>
    </source>
</evidence>
<keyword evidence="5" id="KW-0677">Repeat</keyword>
<feature type="domain" description="ABC transmembrane type-1" evidence="13">
    <location>
        <begin position="99"/>
        <end position="382"/>
    </location>
</feature>
<feature type="transmembrane region" description="Helical" evidence="11">
    <location>
        <begin position="806"/>
        <end position="832"/>
    </location>
</feature>
<evidence type="ECO:0000259" key="13">
    <source>
        <dbReference type="PROSITE" id="PS50929"/>
    </source>
</evidence>
<dbReference type="Gene3D" id="3.40.50.300">
    <property type="entry name" value="P-loop containing nucleotide triphosphate hydrolases"/>
    <property type="match status" value="3"/>
</dbReference>
<keyword evidence="4 11" id="KW-0812">Transmembrane</keyword>
<feature type="transmembrane region" description="Helical" evidence="11">
    <location>
        <begin position="226"/>
        <end position="250"/>
    </location>
</feature>
<dbReference type="PROSITE" id="PS00211">
    <property type="entry name" value="ABC_TRANSPORTER_1"/>
    <property type="match status" value="2"/>
</dbReference>
<evidence type="ECO:0000256" key="11">
    <source>
        <dbReference type="SAM" id="Phobius"/>
    </source>
</evidence>
<dbReference type="KEGG" id="ccp:CHC_T00004252001"/>
<evidence type="ECO:0000259" key="12">
    <source>
        <dbReference type="PROSITE" id="PS50893"/>
    </source>
</evidence>
<dbReference type="OrthoDB" id="6500128at2759"/>
<dbReference type="Pfam" id="PF00664">
    <property type="entry name" value="ABC_membrane"/>
    <property type="match status" value="2"/>
</dbReference>
<dbReference type="CDD" id="cd03244">
    <property type="entry name" value="ABCC_MRP_domain2"/>
    <property type="match status" value="1"/>
</dbReference>
<organism evidence="14 15">
    <name type="scientific">Chondrus crispus</name>
    <name type="common">Carrageen Irish moss</name>
    <name type="synonym">Polymorpha crispa</name>
    <dbReference type="NCBI Taxonomy" id="2769"/>
    <lineage>
        <taxon>Eukaryota</taxon>
        <taxon>Rhodophyta</taxon>
        <taxon>Florideophyceae</taxon>
        <taxon>Rhodymeniophycidae</taxon>
        <taxon>Gigartinales</taxon>
        <taxon>Gigartinaceae</taxon>
        <taxon>Chondrus</taxon>
    </lineage>
</organism>
<dbReference type="Proteomes" id="UP000012073">
    <property type="component" value="Unassembled WGS sequence"/>
</dbReference>
<dbReference type="SMART" id="SM00382">
    <property type="entry name" value="AAA"/>
    <property type="match status" value="2"/>
</dbReference>
<feature type="compositionally biased region" description="Basic and acidic residues" evidence="10">
    <location>
        <begin position="1438"/>
        <end position="1458"/>
    </location>
</feature>
<dbReference type="FunFam" id="1.20.1560.10:FF:000082">
    <property type="entry name" value="ABC transporter, multidrug resistance associated protein"/>
    <property type="match status" value="1"/>
</dbReference>
<protein>
    <recommendedName>
        <fullName evidence="2">Probable ATP-dependent transporter ycf16</fullName>
    </recommendedName>
</protein>
<feature type="transmembrane region" description="Helical" evidence="11">
    <location>
        <begin position="887"/>
        <end position="920"/>
    </location>
</feature>
<evidence type="ECO:0000256" key="4">
    <source>
        <dbReference type="ARBA" id="ARBA00022692"/>
    </source>
</evidence>
<dbReference type="Gramene" id="CDF35784">
    <property type="protein sequence ID" value="CDF35784"/>
    <property type="gene ID" value="CHC_T00004252001"/>
</dbReference>
<dbReference type="CDD" id="cd18579">
    <property type="entry name" value="ABC_6TM_ABCC_D1"/>
    <property type="match status" value="1"/>
</dbReference>
<feature type="compositionally biased region" description="Polar residues" evidence="10">
    <location>
        <begin position="1423"/>
        <end position="1437"/>
    </location>
</feature>
<evidence type="ECO:0000256" key="3">
    <source>
        <dbReference type="ARBA" id="ARBA00022448"/>
    </source>
</evidence>
<dbReference type="STRING" id="2769.R7QCI4"/>
<dbReference type="SUPFAM" id="SSF90123">
    <property type="entry name" value="ABC transporter transmembrane region"/>
    <property type="match status" value="2"/>
</dbReference>
<dbReference type="EMBL" id="HG001746">
    <property type="protein sequence ID" value="CDF35784.1"/>
    <property type="molecule type" value="Genomic_DNA"/>
</dbReference>
<evidence type="ECO:0000256" key="2">
    <source>
        <dbReference type="ARBA" id="ARBA00014334"/>
    </source>
</evidence>
<dbReference type="InterPro" id="IPR003439">
    <property type="entry name" value="ABC_transporter-like_ATP-bd"/>
</dbReference>